<dbReference type="NCBIfam" id="TIGR03358">
    <property type="entry name" value="VI_chp_5"/>
    <property type="match status" value="1"/>
</dbReference>
<dbReference type="Proteomes" id="UP000075635">
    <property type="component" value="Unassembled WGS sequence"/>
</dbReference>
<dbReference type="PANTHER" id="PTHR35850">
    <property type="entry name" value="CYTOPLASMIC PROTEIN-RELATED"/>
    <property type="match status" value="1"/>
</dbReference>
<name>A0A150RUR7_SORCE</name>
<dbReference type="InterPro" id="IPR008312">
    <property type="entry name" value="T6SS_TssB1"/>
</dbReference>
<organism evidence="2 3">
    <name type="scientific">Sorangium cellulosum</name>
    <name type="common">Polyangium cellulosum</name>
    <dbReference type="NCBI Taxonomy" id="56"/>
    <lineage>
        <taxon>Bacteria</taxon>
        <taxon>Pseudomonadati</taxon>
        <taxon>Myxococcota</taxon>
        <taxon>Polyangia</taxon>
        <taxon>Polyangiales</taxon>
        <taxon>Polyangiaceae</taxon>
        <taxon>Sorangium</taxon>
    </lineage>
</organism>
<proteinExistence type="predicted"/>
<gene>
    <name evidence="2" type="ORF">BE17_43055</name>
</gene>
<dbReference type="EMBL" id="JEMB01002027">
    <property type="protein sequence ID" value="KYF83921.1"/>
    <property type="molecule type" value="Genomic_DNA"/>
</dbReference>
<reference evidence="2 3" key="1">
    <citation type="submission" date="2014-02" db="EMBL/GenBank/DDBJ databases">
        <title>The small core and large imbalanced accessory genome model reveals a collaborative survival strategy of Sorangium cellulosum strains in nature.</title>
        <authorList>
            <person name="Han K."/>
            <person name="Peng R."/>
            <person name="Blom J."/>
            <person name="Li Y.-Z."/>
        </authorList>
    </citation>
    <scope>NUCLEOTIDE SEQUENCE [LARGE SCALE GENOMIC DNA]</scope>
    <source>
        <strain evidence="2 3">So0011-07</strain>
    </source>
</reference>
<evidence type="ECO:0000256" key="1">
    <source>
        <dbReference type="SAM" id="MobiDB-lite"/>
    </source>
</evidence>
<comment type="caution">
    <text evidence="2">The sequence shown here is derived from an EMBL/GenBank/DDBJ whole genome shotgun (WGS) entry which is preliminary data.</text>
</comment>
<dbReference type="PANTHER" id="PTHR35850:SF2">
    <property type="entry name" value="TYPE VI SECRETION SYSTEM CONTRACTILE SHEATH SMALL SUBUNIT"/>
    <property type="match status" value="1"/>
</dbReference>
<feature type="compositionally biased region" description="Basic and acidic residues" evidence="1">
    <location>
        <begin position="171"/>
        <end position="181"/>
    </location>
</feature>
<accession>A0A150RUR7</accession>
<evidence type="ECO:0000313" key="2">
    <source>
        <dbReference type="EMBL" id="KYF83921.1"/>
    </source>
</evidence>
<sequence length="181" mass="20117">MAITDEIPKSRITLTYRIPQGVEQKEVNLPFRLLILGDLSGGTSKDRKLELDKRDIRRLDGKNLNKVMADMNMTIDATVQNCIDPANAEKLPVKLPVTSMSSFTPAEVARNVPKIRALLLLKKLLLEVQANIDNSKDFRKLLRALAANDKAAGDLKQQLQGFEGFQLPPGRSEKKDKGPEA</sequence>
<feature type="region of interest" description="Disordered" evidence="1">
    <location>
        <begin position="161"/>
        <end position="181"/>
    </location>
</feature>
<evidence type="ECO:0000313" key="3">
    <source>
        <dbReference type="Proteomes" id="UP000075635"/>
    </source>
</evidence>
<protein>
    <submittedName>
        <fullName evidence="2">Intracellular growth locus, subunit A</fullName>
    </submittedName>
</protein>
<dbReference type="AlphaFoldDB" id="A0A150RUR7"/>
<dbReference type="Pfam" id="PF05591">
    <property type="entry name" value="T6SS_VipA"/>
    <property type="match status" value="1"/>
</dbReference>